<proteinExistence type="predicted"/>
<dbReference type="RefSeq" id="WP_144768807.1">
    <property type="nucleotide sequence ID" value="NZ_BPQI01000039.1"/>
</dbReference>
<dbReference type="Pfam" id="PF21784">
    <property type="entry name" value="Bflower"/>
    <property type="match status" value="1"/>
</dbReference>
<name>A0A564G8I4_9HYPH</name>
<feature type="compositionally biased region" description="Basic residues" evidence="1">
    <location>
        <begin position="80"/>
        <end position="92"/>
    </location>
</feature>
<reference evidence="3" key="2">
    <citation type="journal article" date="2021" name="Front. Microbiol.">
        <title>Comprehensive Comparative Genomics and Phenotyping of Methylobacterium Species.</title>
        <authorList>
            <person name="Alessa O."/>
            <person name="Ogura Y."/>
            <person name="Fujitani Y."/>
            <person name="Takami H."/>
            <person name="Hayashi T."/>
            <person name="Sahin N."/>
            <person name="Tani A."/>
        </authorList>
    </citation>
    <scope>NUCLEOTIDE SEQUENCE</scope>
    <source>
        <strain evidence="3">DSM 22415</strain>
    </source>
</reference>
<dbReference type="EMBL" id="BPQI01000039">
    <property type="protein sequence ID" value="GJD55774.1"/>
    <property type="molecule type" value="Genomic_DNA"/>
</dbReference>
<dbReference type="AlphaFoldDB" id="A0A564G8I4"/>
<dbReference type="Proteomes" id="UP001055303">
    <property type="component" value="Unassembled WGS sequence"/>
</dbReference>
<evidence type="ECO:0000313" key="3">
    <source>
        <dbReference type="EMBL" id="GJD55774.1"/>
    </source>
</evidence>
<feature type="domain" description="4-fold beta flower" evidence="2">
    <location>
        <begin position="2"/>
        <end position="119"/>
    </location>
</feature>
<evidence type="ECO:0000313" key="4">
    <source>
        <dbReference type="EMBL" id="VUF15851.1"/>
    </source>
</evidence>
<feature type="region of interest" description="Disordered" evidence="1">
    <location>
        <begin position="72"/>
        <end position="109"/>
    </location>
</feature>
<dbReference type="Proteomes" id="UP000401717">
    <property type="component" value="Unassembled WGS sequence"/>
</dbReference>
<evidence type="ECO:0000313" key="6">
    <source>
        <dbReference type="Proteomes" id="UP001055303"/>
    </source>
</evidence>
<evidence type="ECO:0000313" key="5">
    <source>
        <dbReference type="Proteomes" id="UP000401717"/>
    </source>
</evidence>
<dbReference type="EMBL" id="CABFVH010000073">
    <property type="protein sequence ID" value="VUF15851.1"/>
    <property type="molecule type" value="Genomic_DNA"/>
</dbReference>
<reference evidence="3" key="3">
    <citation type="submission" date="2021-08" db="EMBL/GenBank/DDBJ databases">
        <authorList>
            <person name="Tani A."/>
            <person name="Ola A."/>
            <person name="Ogura Y."/>
            <person name="Katsura K."/>
            <person name="Hayashi T."/>
        </authorList>
    </citation>
    <scope>NUCLEOTIDE SEQUENCE</scope>
    <source>
        <strain evidence="3">DSM 22415</strain>
    </source>
</reference>
<organism evidence="4 5">
    <name type="scientific">Methylobacterium dankookense</name>
    <dbReference type="NCBI Taxonomy" id="560405"/>
    <lineage>
        <taxon>Bacteria</taxon>
        <taxon>Pseudomonadati</taxon>
        <taxon>Pseudomonadota</taxon>
        <taxon>Alphaproteobacteria</taxon>
        <taxon>Hyphomicrobiales</taxon>
        <taxon>Methylobacteriaceae</taxon>
        <taxon>Methylobacterium</taxon>
    </lineage>
</organism>
<sequence length="125" mass="13971">MEPLFSPACELVGWIGDDTFIFDLDLETVAFVADGHAWSMRACVWLGPVDRLTCMDRQGRPVAWSWARAITSRGSPVKPGRPKRPLPPKRPLRPLNPHRPPTPLAPTSGWSRLTFTEWLDEAAVA</sequence>
<gene>
    <name evidence="3" type="ORF">IFDJLNFL_1661</name>
    <name evidence="4" type="ORF">MTDSW087_05599</name>
</gene>
<accession>A0A564G8I4</accession>
<keyword evidence="6" id="KW-1185">Reference proteome</keyword>
<evidence type="ECO:0000256" key="1">
    <source>
        <dbReference type="SAM" id="MobiDB-lite"/>
    </source>
</evidence>
<reference evidence="4 5" key="1">
    <citation type="submission" date="2019-06" db="EMBL/GenBank/DDBJ databases">
        <authorList>
            <person name="Rodrigo-Torres L."/>
            <person name="Arahal R. D."/>
            <person name="Lucena T."/>
        </authorList>
    </citation>
    <scope>NUCLEOTIDE SEQUENCE [LARGE SCALE GENOMIC DNA]</scope>
    <source>
        <strain evidence="4 5">SW08-7</strain>
    </source>
</reference>
<protein>
    <recommendedName>
        <fullName evidence="2">4-fold beta flower domain-containing protein</fullName>
    </recommendedName>
</protein>
<dbReference type="OrthoDB" id="8447532at2"/>
<evidence type="ECO:0000259" key="2">
    <source>
        <dbReference type="Pfam" id="PF21784"/>
    </source>
</evidence>
<dbReference type="InterPro" id="IPR048911">
    <property type="entry name" value="Bflower"/>
</dbReference>